<evidence type="ECO:0000313" key="8">
    <source>
        <dbReference type="Proteomes" id="UP001156666"/>
    </source>
</evidence>
<name>A0AA37SNN1_9BACT</name>
<dbReference type="SMART" id="SM00563">
    <property type="entry name" value="PlsC"/>
    <property type="match status" value="1"/>
</dbReference>
<evidence type="ECO:0000256" key="4">
    <source>
        <dbReference type="ARBA" id="ARBA00013432"/>
    </source>
</evidence>
<evidence type="ECO:0000256" key="2">
    <source>
        <dbReference type="ARBA" id="ARBA00004765"/>
    </source>
</evidence>
<sequence>MNKFTEKYGDDLDKIIAKTIYLEKKRCKDNPWKIDPSNEIKYWHAIGKEFQNSKLTDNPEIKNRELLQKITHRYCEEILGDFKIKTFKFARRFLTSLFKRLFTAAADKRHLLWGSRKKLYEKIKVQGAIDKVRSLMQKGTVVIVPTHLSNIDSILLGYAMDGVAGLPAFSYGAGLNLYDLELVAYFMDRLGAYKVDRRKKNPIYLETLKNMSKLSIERGVNSLFFPGGTRSRSGELESSLKMGLLGTIIEAQRSMYQDGKDEKIFIVPLTMSYNFVLEGKFLIENHLALTGREKYIKTKDQARSYRKFINFFWKLFSASSELYLSFAEPMDVFGHKVDTEGNSYDQLDKKLDLKDYFMINGSMITNTQRESVYTKKLADKILESFRKTNIVLASHVVAFTAFKILEKEHKELDIWDLVNLNTKALNIPIAEFESMVSSVWEELKKKKASTLDKYSEMTIQEIVKEGVANLGIYHDKKTLVLENGFIQSQDFKLLYFYHNRMTHYNIGIERRKEEQEELILE</sequence>
<comment type="catalytic activity">
    <reaction evidence="5">
        <text>sn-glycerol 3-phosphate + an acyl-CoA = a 1-acyl-sn-glycero-3-phosphate + CoA</text>
        <dbReference type="Rhea" id="RHEA:15325"/>
        <dbReference type="ChEBI" id="CHEBI:57287"/>
        <dbReference type="ChEBI" id="CHEBI:57597"/>
        <dbReference type="ChEBI" id="CHEBI:57970"/>
        <dbReference type="ChEBI" id="CHEBI:58342"/>
        <dbReference type="EC" id="2.3.1.15"/>
    </reaction>
</comment>
<dbReference type="GO" id="GO:0012505">
    <property type="term" value="C:endomembrane system"/>
    <property type="evidence" value="ECO:0007669"/>
    <property type="project" value="UniProtKB-SubCell"/>
</dbReference>
<dbReference type="EC" id="2.3.1.15" evidence="3"/>
<proteinExistence type="predicted"/>
<dbReference type="GO" id="GO:0004366">
    <property type="term" value="F:glycerol-3-phosphate O-acyltransferase activity"/>
    <property type="evidence" value="ECO:0007669"/>
    <property type="project" value="UniProtKB-EC"/>
</dbReference>
<evidence type="ECO:0000259" key="6">
    <source>
        <dbReference type="SMART" id="SM00563"/>
    </source>
</evidence>
<reference evidence="7" key="2">
    <citation type="submission" date="2023-01" db="EMBL/GenBank/DDBJ databases">
        <title>Draft genome sequence of Portibacter lacus strain NBRC 108769.</title>
        <authorList>
            <person name="Sun Q."/>
            <person name="Mori K."/>
        </authorList>
    </citation>
    <scope>NUCLEOTIDE SEQUENCE</scope>
    <source>
        <strain evidence="7">NBRC 108769</strain>
    </source>
</reference>
<dbReference type="GO" id="GO:0006629">
    <property type="term" value="P:lipid metabolic process"/>
    <property type="evidence" value="ECO:0007669"/>
    <property type="project" value="InterPro"/>
</dbReference>
<dbReference type="Pfam" id="PF01553">
    <property type="entry name" value="Acyltransferase"/>
    <property type="match status" value="1"/>
</dbReference>
<feature type="domain" description="Phospholipid/glycerol acyltransferase" evidence="6">
    <location>
        <begin position="141"/>
        <end position="274"/>
    </location>
</feature>
<evidence type="ECO:0000313" key="7">
    <source>
        <dbReference type="EMBL" id="GLR16507.1"/>
    </source>
</evidence>
<dbReference type="InterPro" id="IPR022284">
    <property type="entry name" value="GPAT/DHAPAT"/>
</dbReference>
<dbReference type="InterPro" id="IPR002123">
    <property type="entry name" value="Plipid/glycerol_acylTrfase"/>
</dbReference>
<comment type="caution">
    <text evidence="7">The sequence shown here is derived from an EMBL/GenBank/DDBJ whole genome shotgun (WGS) entry which is preliminary data.</text>
</comment>
<evidence type="ECO:0000256" key="1">
    <source>
        <dbReference type="ARBA" id="ARBA00004184"/>
    </source>
</evidence>
<gene>
    <name evidence="7" type="ORF">GCM10007940_11220</name>
</gene>
<reference evidence="7" key="1">
    <citation type="journal article" date="2014" name="Int. J. Syst. Evol. Microbiol.">
        <title>Complete genome sequence of Corynebacterium casei LMG S-19264T (=DSM 44701T), isolated from a smear-ripened cheese.</title>
        <authorList>
            <consortium name="US DOE Joint Genome Institute (JGI-PGF)"/>
            <person name="Walter F."/>
            <person name="Albersmeier A."/>
            <person name="Kalinowski J."/>
            <person name="Ruckert C."/>
        </authorList>
    </citation>
    <scope>NUCLEOTIDE SEQUENCE</scope>
    <source>
        <strain evidence="7">NBRC 108769</strain>
    </source>
</reference>
<organism evidence="7 8">
    <name type="scientific">Portibacter lacus</name>
    <dbReference type="NCBI Taxonomy" id="1099794"/>
    <lineage>
        <taxon>Bacteria</taxon>
        <taxon>Pseudomonadati</taxon>
        <taxon>Bacteroidota</taxon>
        <taxon>Saprospiria</taxon>
        <taxon>Saprospirales</taxon>
        <taxon>Haliscomenobacteraceae</taxon>
        <taxon>Portibacter</taxon>
    </lineage>
</organism>
<evidence type="ECO:0000256" key="3">
    <source>
        <dbReference type="ARBA" id="ARBA00013113"/>
    </source>
</evidence>
<dbReference type="PANTHER" id="PTHR12563">
    <property type="entry name" value="GLYCEROL-3-PHOSPHATE ACYLTRANSFERASE"/>
    <property type="match status" value="1"/>
</dbReference>
<comment type="subcellular location">
    <subcellularLocation>
        <location evidence="1">Endomembrane system</location>
        <topology evidence="1">Peripheral membrane protein</topology>
    </subcellularLocation>
</comment>
<evidence type="ECO:0000256" key="5">
    <source>
        <dbReference type="ARBA" id="ARBA00048427"/>
    </source>
</evidence>
<protein>
    <recommendedName>
        <fullName evidence="4">Glycerol-3-phosphate acyltransferase</fullName>
        <ecNumber evidence="3">2.3.1.15</ecNumber>
    </recommendedName>
</protein>
<dbReference type="AlphaFoldDB" id="A0AA37SNN1"/>
<keyword evidence="8" id="KW-1185">Reference proteome</keyword>
<accession>A0AA37SNN1</accession>
<comment type="pathway">
    <text evidence="2">Phospholipid metabolism; CDP-diacylglycerol biosynthesis; CDP-diacylglycerol from sn-glycerol 3-phosphate: step 1/3.</text>
</comment>
<dbReference type="PANTHER" id="PTHR12563:SF17">
    <property type="entry name" value="DIHYDROXYACETONE PHOSPHATE ACYLTRANSFERASE"/>
    <property type="match status" value="1"/>
</dbReference>
<dbReference type="SUPFAM" id="SSF69593">
    <property type="entry name" value="Glycerol-3-phosphate (1)-acyltransferase"/>
    <property type="match status" value="1"/>
</dbReference>
<dbReference type="Proteomes" id="UP001156666">
    <property type="component" value="Unassembled WGS sequence"/>
</dbReference>
<dbReference type="EMBL" id="BSOH01000005">
    <property type="protein sequence ID" value="GLR16507.1"/>
    <property type="molecule type" value="Genomic_DNA"/>
</dbReference>